<evidence type="ECO:0000256" key="3">
    <source>
        <dbReference type="RuleBase" id="RU004508"/>
    </source>
</evidence>
<dbReference type="RefSeq" id="WP_345170101.1">
    <property type="nucleotide sequence ID" value="NZ_BAABJK010000009.1"/>
</dbReference>
<gene>
    <name evidence="4" type="ORF">GCM10023315_28630</name>
</gene>
<dbReference type="Proteomes" id="UP001501692">
    <property type="component" value="Unassembled WGS sequence"/>
</dbReference>
<organism evidence="4 5">
    <name type="scientific">Algibacter aquimarinus</name>
    <dbReference type="NCBI Taxonomy" id="1136748"/>
    <lineage>
        <taxon>Bacteria</taxon>
        <taxon>Pseudomonadati</taxon>
        <taxon>Bacteroidota</taxon>
        <taxon>Flavobacteriia</taxon>
        <taxon>Flavobacteriales</taxon>
        <taxon>Flavobacteriaceae</taxon>
        <taxon>Algibacter</taxon>
    </lineage>
</organism>
<proteinExistence type="inferred from homology"/>
<comment type="similarity">
    <text evidence="2 3">Belongs to the DegT/DnrJ/EryC1 family.</text>
</comment>
<evidence type="ECO:0000256" key="2">
    <source>
        <dbReference type="ARBA" id="ARBA00037999"/>
    </source>
</evidence>
<keyword evidence="4" id="KW-0032">Aminotransferase</keyword>
<accession>A0ABP9HQI6</accession>
<dbReference type="PANTHER" id="PTHR30244">
    <property type="entry name" value="TRANSAMINASE"/>
    <property type="match status" value="1"/>
</dbReference>
<dbReference type="InterPro" id="IPR015422">
    <property type="entry name" value="PyrdxlP-dep_Trfase_small"/>
</dbReference>
<dbReference type="InterPro" id="IPR015424">
    <property type="entry name" value="PyrdxlP-dep_Trfase"/>
</dbReference>
<evidence type="ECO:0000313" key="4">
    <source>
        <dbReference type="EMBL" id="GAA4976090.1"/>
    </source>
</evidence>
<evidence type="ECO:0000313" key="5">
    <source>
        <dbReference type="Proteomes" id="UP001501692"/>
    </source>
</evidence>
<dbReference type="PANTHER" id="PTHR30244:SF9">
    <property type="entry name" value="PROTEIN RV3402C"/>
    <property type="match status" value="1"/>
</dbReference>
<keyword evidence="5" id="KW-1185">Reference proteome</keyword>
<keyword evidence="1 3" id="KW-0663">Pyridoxal phosphate</keyword>
<comment type="caution">
    <text evidence="4">The sequence shown here is derived from an EMBL/GenBank/DDBJ whole genome shotgun (WGS) entry which is preliminary data.</text>
</comment>
<keyword evidence="4" id="KW-0808">Transferase</keyword>
<dbReference type="SUPFAM" id="SSF53383">
    <property type="entry name" value="PLP-dependent transferases"/>
    <property type="match status" value="1"/>
</dbReference>
<dbReference type="EMBL" id="BAABJK010000009">
    <property type="protein sequence ID" value="GAA4976090.1"/>
    <property type="molecule type" value="Genomic_DNA"/>
</dbReference>
<dbReference type="Gene3D" id="3.90.1150.10">
    <property type="entry name" value="Aspartate Aminotransferase, domain 1"/>
    <property type="match status" value="1"/>
</dbReference>
<sequence length="397" mass="45459">MYQKLAFFGNSPAFEKPKSTSNLIKPDMDKFLSYIKPYYDNEDLAEDNLLIQKLENRLATIHGSKYCIAVCNGLWGLVLAINELKIKNKTEIIMPSLTYRRMADIAAWLKMIPHFCDVEIKTFGISPRSVENCINDNTALILAPHPIVNLCDIEGLLNVAKKHNLPILFDSVEASYACFKGKPIGSFGDAEVFSVHASKFLNGFEGGYITTNNLDLAKRIKAARNFGINHNQNVITLGINGKMISPHAAMTMACLDLLDNQIEKNKERFYRYKELLKKVKGIDLVEYNLVERRSFKNILVKLNNFWPYNREETLVFLQKENMVVRPYYYPPLHKKKAIYPTIIGEIKNAELLMNDFMLLPCGEFVSLEDIETIVEYLIYLENNFISIKEAIDIFNNA</sequence>
<dbReference type="InterPro" id="IPR000653">
    <property type="entry name" value="DegT/StrS_aminotransferase"/>
</dbReference>
<dbReference type="GO" id="GO:0008483">
    <property type="term" value="F:transaminase activity"/>
    <property type="evidence" value="ECO:0007669"/>
    <property type="project" value="UniProtKB-KW"/>
</dbReference>
<dbReference type="InterPro" id="IPR015421">
    <property type="entry name" value="PyrdxlP-dep_Trfase_major"/>
</dbReference>
<name>A0ABP9HQI6_9FLAO</name>
<dbReference type="Gene3D" id="3.40.640.10">
    <property type="entry name" value="Type I PLP-dependent aspartate aminotransferase-like (Major domain)"/>
    <property type="match status" value="1"/>
</dbReference>
<dbReference type="PIRSF" id="PIRSF000390">
    <property type="entry name" value="PLP_StrS"/>
    <property type="match status" value="1"/>
</dbReference>
<evidence type="ECO:0000256" key="1">
    <source>
        <dbReference type="ARBA" id="ARBA00022898"/>
    </source>
</evidence>
<dbReference type="Pfam" id="PF01041">
    <property type="entry name" value="DegT_DnrJ_EryC1"/>
    <property type="match status" value="1"/>
</dbReference>
<reference evidence="5" key="1">
    <citation type="journal article" date="2019" name="Int. J. Syst. Evol. Microbiol.">
        <title>The Global Catalogue of Microorganisms (GCM) 10K type strain sequencing project: providing services to taxonomists for standard genome sequencing and annotation.</title>
        <authorList>
            <consortium name="The Broad Institute Genomics Platform"/>
            <consortium name="The Broad Institute Genome Sequencing Center for Infectious Disease"/>
            <person name="Wu L."/>
            <person name="Ma J."/>
        </authorList>
    </citation>
    <scope>NUCLEOTIDE SEQUENCE [LARGE SCALE GENOMIC DNA]</scope>
    <source>
        <strain evidence="5">JCM 18287</strain>
    </source>
</reference>
<protein>
    <submittedName>
        <fullName evidence="4">Aminotransferase class I/II-fold pyridoxal phosphate-dependent enzyme</fullName>
    </submittedName>
</protein>